<evidence type="ECO:0000256" key="13">
    <source>
        <dbReference type="ARBA" id="ARBA00038433"/>
    </source>
</evidence>
<comment type="subcellular location">
    <subcellularLocation>
        <location evidence="1">Membrane</location>
        <topology evidence="1">Single-pass type I membrane protein</topology>
    </subcellularLocation>
    <subcellularLocation>
        <location evidence="12">Synapse</location>
    </subcellularLocation>
</comment>
<dbReference type="InterPro" id="IPR007110">
    <property type="entry name" value="Ig-like_dom"/>
</dbReference>
<feature type="transmembrane region" description="Helical" evidence="15">
    <location>
        <begin position="526"/>
        <end position="552"/>
    </location>
</feature>
<dbReference type="InterPro" id="IPR032675">
    <property type="entry name" value="LRR_dom_sf"/>
</dbReference>
<dbReference type="InterPro" id="IPR000483">
    <property type="entry name" value="Cys-rich_flank_reg_C"/>
</dbReference>
<protein>
    <recommendedName>
        <fullName evidence="17">Ig-like domain-containing protein</fullName>
    </recommendedName>
</protein>
<dbReference type="RefSeq" id="XP_028809399.1">
    <property type="nucleotide sequence ID" value="XM_028953566.1"/>
</dbReference>
<evidence type="ECO:0000256" key="10">
    <source>
        <dbReference type="ARBA" id="ARBA00023180"/>
    </source>
</evidence>
<dbReference type="PANTHER" id="PTHR45842:SF10">
    <property type="entry name" value="LEUCINE-RICH REPEAT AND FIBRONECTIN TYPE-III DOMAIN-CONTAINING PROTEIN 5"/>
    <property type="match status" value="1"/>
</dbReference>
<evidence type="ECO:0000256" key="5">
    <source>
        <dbReference type="ARBA" id="ARBA00022737"/>
    </source>
</evidence>
<dbReference type="InterPro" id="IPR013098">
    <property type="entry name" value="Ig_I-set"/>
</dbReference>
<dbReference type="SUPFAM" id="SSF48726">
    <property type="entry name" value="Immunoglobulin"/>
    <property type="match status" value="1"/>
</dbReference>
<evidence type="ECO:0000313" key="19">
    <source>
        <dbReference type="Proteomes" id="UP000694580"/>
    </source>
</evidence>
<dbReference type="FunFam" id="2.60.40.10:FF:000235">
    <property type="entry name" value="Leucine-rich repeat and fibronectin type III domain-containing 2"/>
    <property type="match status" value="1"/>
</dbReference>
<dbReference type="PROSITE" id="PS51450">
    <property type="entry name" value="LRR"/>
    <property type="match status" value="3"/>
</dbReference>
<feature type="region of interest" description="Disordered" evidence="14">
    <location>
        <begin position="389"/>
        <end position="416"/>
    </location>
</feature>
<keyword evidence="9" id="KW-1015">Disulfide bond</keyword>
<evidence type="ECO:0000256" key="9">
    <source>
        <dbReference type="ARBA" id="ARBA00023157"/>
    </source>
</evidence>
<feature type="compositionally biased region" description="Low complexity" evidence="14">
    <location>
        <begin position="402"/>
        <end position="413"/>
    </location>
</feature>
<dbReference type="PROSITE" id="PS50835">
    <property type="entry name" value="IG_LIKE"/>
    <property type="match status" value="1"/>
</dbReference>
<dbReference type="FunFam" id="3.80.10.10:FF:000016">
    <property type="entry name" value="Leucine-rich repeat and fibronectin type III domain-containing protein 1"/>
    <property type="match status" value="1"/>
</dbReference>
<dbReference type="SMART" id="SM00409">
    <property type="entry name" value="IG"/>
    <property type="match status" value="1"/>
</dbReference>
<evidence type="ECO:0000256" key="8">
    <source>
        <dbReference type="ARBA" id="ARBA00023136"/>
    </source>
</evidence>
<dbReference type="InterPro" id="IPR001611">
    <property type="entry name" value="Leu-rich_rpt"/>
</dbReference>
<gene>
    <name evidence="18" type="primary">lrfn5b</name>
</gene>
<dbReference type="InterPro" id="IPR003599">
    <property type="entry name" value="Ig_sub"/>
</dbReference>
<dbReference type="SMART" id="SM00082">
    <property type="entry name" value="LRRCT"/>
    <property type="match status" value="1"/>
</dbReference>
<dbReference type="GO" id="GO:0045202">
    <property type="term" value="C:synapse"/>
    <property type="evidence" value="ECO:0007669"/>
    <property type="project" value="UniProtKB-SubCell"/>
</dbReference>
<dbReference type="RefSeq" id="XP_028809400.1">
    <property type="nucleotide sequence ID" value="XM_028953567.1"/>
</dbReference>
<keyword evidence="8 15" id="KW-0472">Membrane</keyword>
<reference evidence="18" key="3">
    <citation type="submission" date="2025-09" db="UniProtKB">
        <authorList>
            <consortium name="Ensembl"/>
        </authorList>
    </citation>
    <scope>IDENTIFICATION</scope>
</reference>
<feature type="signal peptide" evidence="16">
    <location>
        <begin position="1"/>
        <end position="17"/>
    </location>
</feature>
<proteinExistence type="inferred from homology"/>
<feature type="chain" id="PRO_5044295650" description="Ig-like domain-containing protein" evidence="16">
    <location>
        <begin position="18"/>
        <end position="771"/>
    </location>
</feature>
<organism evidence="18 19">
    <name type="scientific">Denticeps clupeoides</name>
    <name type="common">denticle herring</name>
    <dbReference type="NCBI Taxonomy" id="299321"/>
    <lineage>
        <taxon>Eukaryota</taxon>
        <taxon>Metazoa</taxon>
        <taxon>Chordata</taxon>
        <taxon>Craniata</taxon>
        <taxon>Vertebrata</taxon>
        <taxon>Euteleostomi</taxon>
        <taxon>Actinopterygii</taxon>
        <taxon>Neopterygii</taxon>
        <taxon>Teleostei</taxon>
        <taxon>Clupei</taxon>
        <taxon>Clupeiformes</taxon>
        <taxon>Denticipitoidei</taxon>
        <taxon>Denticipitidae</taxon>
        <taxon>Denticeps</taxon>
    </lineage>
</organism>
<comment type="similarity">
    <text evidence="13">Belongs to the LRFN family.</text>
</comment>
<dbReference type="AlphaFoldDB" id="A0AAY4BYY2"/>
<dbReference type="Pfam" id="PF07679">
    <property type="entry name" value="I-set"/>
    <property type="match status" value="1"/>
</dbReference>
<keyword evidence="7" id="KW-0770">Synapse</keyword>
<reference evidence="18" key="2">
    <citation type="submission" date="2025-08" db="UniProtKB">
        <authorList>
            <consortium name="Ensembl"/>
        </authorList>
    </citation>
    <scope>IDENTIFICATION</scope>
</reference>
<evidence type="ECO:0000256" key="4">
    <source>
        <dbReference type="ARBA" id="ARBA00022729"/>
    </source>
</evidence>
<dbReference type="SUPFAM" id="SSF49265">
    <property type="entry name" value="Fibronectin type III"/>
    <property type="match status" value="1"/>
</dbReference>
<evidence type="ECO:0000256" key="3">
    <source>
        <dbReference type="ARBA" id="ARBA00022692"/>
    </source>
</evidence>
<keyword evidence="3 15" id="KW-0812">Transmembrane</keyword>
<keyword evidence="11" id="KW-0393">Immunoglobulin domain</keyword>
<dbReference type="Proteomes" id="UP000694580">
    <property type="component" value="Chromosome 14"/>
</dbReference>
<dbReference type="SUPFAM" id="SSF52058">
    <property type="entry name" value="L domain-like"/>
    <property type="match status" value="1"/>
</dbReference>
<accession>A0AAY4BYY2</accession>
<dbReference type="SMART" id="SM00369">
    <property type="entry name" value="LRR_TYP"/>
    <property type="match status" value="6"/>
</dbReference>
<evidence type="ECO:0000256" key="1">
    <source>
        <dbReference type="ARBA" id="ARBA00004479"/>
    </source>
</evidence>
<evidence type="ECO:0000256" key="14">
    <source>
        <dbReference type="SAM" id="MobiDB-lite"/>
    </source>
</evidence>
<dbReference type="InterPro" id="IPR036179">
    <property type="entry name" value="Ig-like_dom_sf"/>
</dbReference>
<dbReference type="GeneTree" id="ENSGT00940000167216"/>
<evidence type="ECO:0000256" key="12">
    <source>
        <dbReference type="ARBA" id="ARBA00034103"/>
    </source>
</evidence>
<evidence type="ECO:0000256" key="15">
    <source>
        <dbReference type="SAM" id="Phobius"/>
    </source>
</evidence>
<keyword evidence="6 15" id="KW-1133">Transmembrane helix</keyword>
<evidence type="ECO:0000256" key="11">
    <source>
        <dbReference type="ARBA" id="ARBA00023319"/>
    </source>
</evidence>
<dbReference type="GeneID" id="114763795"/>
<evidence type="ECO:0000256" key="7">
    <source>
        <dbReference type="ARBA" id="ARBA00023018"/>
    </source>
</evidence>
<dbReference type="PANTHER" id="PTHR45842">
    <property type="entry name" value="SYNAPTIC ADHESION-LIKE MOLECULE SALM"/>
    <property type="match status" value="1"/>
</dbReference>
<dbReference type="FunFam" id="2.60.40.10:FF:000091">
    <property type="entry name" value="Leucine-rich repeat and fibronectin type III domain-containing protein 1"/>
    <property type="match status" value="1"/>
</dbReference>
<feature type="region of interest" description="Disordered" evidence="14">
    <location>
        <begin position="634"/>
        <end position="654"/>
    </location>
</feature>
<evidence type="ECO:0000313" key="18">
    <source>
        <dbReference type="Ensembl" id="ENSDCDP00010025431.1"/>
    </source>
</evidence>
<keyword evidence="10" id="KW-0325">Glycoprotein</keyword>
<keyword evidence="5" id="KW-0677">Repeat</keyword>
<dbReference type="Ensembl" id="ENSDCDT00010031523.1">
    <property type="protein sequence ID" value="ENSDCDP00010025431.1"/>
    <property type="gene ID" value="ENSDCDG00010016191.1"/>
</dbReference>
<dbReference type="GO" id="GO:0016020">
    <property type="term" value="C:membrane"/>
    <property type="evidence" value="ECO:0007669"/>
    <property type="project" value="UniProtKB-SubCell"/>
</dbReference>
<dbReference type="FunFam" id="3.80.10.10:FF:000019">
    <property type="entry name" value="leucine-rich repeat and fibronectin type III domain-containing protein 1"/>
    <property type="match status" value="1"/>
</dbReference>
<sequence>MEALLVYMMIVITAVKAHRDQICPKRCVCQVLSPNLATLCDKKGLLFVPPNIDRRTVELRLGDNFITTVKRKDFGNMTKMVDLTLSKNTIGSISPHAFNDLENLRALHLDSNRLTRITNDTFSGMSKLHHLIVNNNQLTFIHIGAFNDLLALEELDLSYNNLESIPWVAIQRMTSLHTLSLDHNMIDFIPEGTFSGLLKLKRLDVTSNKLQKLPPDPVFQRAGVLATSGVLGPLSFALSFGGNPLRCNCELLWLRRLRREDDLETCASPQHLSGRYFWTVSEEEFVCEPPLITRHSHETRALEGQRVSLRCKARGDPDPVIHWIAPGGRLMSNSSRTAVHADGTLDILISTVKDSGSFTCVASNPSGEAQQTVELQITKLPHFTNDTSLVVEPDPGSSDIATSTKTGGDSSSTIAKTSQEKRVVIAEATSSSALIKFNFQRNIPGIRMFQIQYNGTYDDSLVYRMIPPTSKNILVNNLAAGTTYDLCVLAIYDDAVTMLTATKVMGCVHFSTDPQYLRCHFMQSQFLGGTIVVIIGGIIVASVLAFIIFLIVRYRVCNQGIEDKGVELGDVRSPSRSEHLQGFGLIKSMSKQVLGQERDTCRKVSPQPETSSRAVKPALPDCMVSSCAASHSWHPASPSPLRPAHATPHKPPTHQDDAQIAVELNNTNRNNSADAHPPCATVVKVARRPHPESLNSYMTMPVGRPRVSRRHSLNVDSCRQPCYVTYPRMVSLRSKRSLSMSGELPQLTSTERLLGGKDSLSKSEWILESTL</sequence>
<dbReference type="Gene3D" id="3.80.10.10">
    <property type="entry name" value="Ribonuclease Inhibitor"/>
    <property type="match status" value="2"/>
</dbReference>
<dbReference type="InterPro" id="IPR003591">
    <property type="entry name" value="Leu-rich_rpt_typical-subtyp"/>
</dbReference>
<name>A0AAY4BYY2_9TELE</name>
<keyword evidence="19" id="KW-1185">Reference proteome</keyword>
<feature type="domain" description="Ig-like" evidence="17">
    <location>
        <begin position="290"/>
        <end position="378"/>
    </location>
</feature>
<keyword evidence="2" id="KW-0433">Leucine-rich repeat</keyword>
<dbReference type="Pfam" id="PF13855">
    <property type="entry name" value="LRR_8"/>
    <property type="match status" value="2"/>
</dbReference>
<dbReference type="SMART" id="SM00408">
    <property type="entry name" value="IGc2"/>
    <property type="match status" value="1"/>
</dbReference>
<keyword evidence="4 16" id="KW-0732">Signal</keyword>
<evidence type="ECO:0000259" key="17">
    <source>
        <dbReference type="PROSITE" id="PS50835"/>
    </source>
</evidence>
<evidence type="ECO:0000256" key="16">
    <source>
        <dbReference type="SAM" id="SignalP"/>
    </source>
</evidence>
<dbReference type="InterPro" id="IPR036116">
    <property type="entry name" value="FN3_sf"/>
</dbReference>
<reference evidence="18 19" key="1">
    <citation type="submission" date="2020-06" db="EMBL/GenBank/DDBJ databases">
        <authorList>
            <consortium name="Wellcome Sanger Institute Data Sharing"/>
        </authorList>
    </citation>
    <scope>NUCLEOTIDE SEQUENCE [LARGE SCALE GENOMIC DNA]</scope>
</reference>
<evidence type="ECO:0000256" key="6">
    <source>
        <dbReference type="ARBA" id="ARBA00022989"/>
    </source>
</evidence>
<dbReference type="Gene3D" id="2.60.40.10">
    <property type="entry name" value="Immunoglobulins"/>
    <property type="match status" value="1"/>
</dbReference>
<evidence type="ECO:0000256" key="2">
    <source>
        <dbReference type="ARBA" id="ARBA00022614"/>
    </source>
</evidence>
<dbReference type="RefSeq" id="XP_028809401.1">
    <property type="nucleotide sequence ID" value="XM_028953568.1"/>
</dbReference>
<dbReference type="InterPro" id="IPR013783">
    <property type="entry name" value="Ig-like_fold"/>
</dbReference>
<dbReference type="InterPro" id="IPR003598">
    <property type="entry name" value="Ig_sub2"/>
</dbReference>
<dbReference type="InterPro" id="IPR050467">
    <property type="entry name" value="LRFN"/>
</dbReference>